<evidence type="ECO:0000256" key="2">
    <source>
        <dbReference type="ARBA" id="ARBA00022840"/>
    </source>
</evidence>
<accession>A0ABT5KPL9</accession>
<evidence type="ECO:0000313" key="6">
    <source>
        <dbReference type="Proteomes" id="UP001219862"/>
    </source>
</evidence>
<dbReference type="RefSeq" id="WP_273595983.1">
    <property type="nucleotide sequence ID" value="NZ_JAQQXS010000005.1"/>
</dbReference>
<dbReference type="Pfam" id="PF23562">
    <property type="entry name" value="AMP-binding_C_3"/>
    <property type="match status" value="1"/>
</dbReference>
<dbReference type="InterPro" id="IPR042099">
    <property type="entry name" value="ANL_N_sf"/>
</dbReference>
<dbReference type="InterPro" id="IPR020845">
    <property type="entry name" value="AMP-binding_CS"/>
</dbReference>
<keyword evidence="1" id="KW-0547">Nucleotide-binding</keyword>
<organism evidence="5 6">
    <name type="scientific">Roseateles koreensis</name>
    <dbReference type="NCBI Taxonomy" id="2987526"/>
    <lineage>
        <taxon>Bacteria</taxon>
        <taxon>Pseudomonadati</taxon>
        <taxon>Pseudomonadota</taxon>
        <taxon>Betaproteobacteria</taxon>
        <taxon>Burkholderiales</taxon>
        <taxon>Sphaerotilaceae</taxon>
        <taxon>Roseateles</taxon>
    </lineage>
</organism>
<evidence type="ECO:0000259" key="4">
    <source>
        <dbReference type="Pfam" id="PF00501"/>
    </source>
</evidence>
<dbReference type="Gene3D" id="3.30.300.30">
    <property type="match status" value="1"/>
</dbReference>
<dbReference type="PANTHER" id="PTHR43272">
    <property type="entry name" value="LONG-CHAIN-FATTY-ACID--COA LIGASE"/>
    <property type="match status" value="1"/>
</dbReference>
<sequence>MATTTSKLILDYVFDYEAQAPNQVYLTQPLGGGRVEDYSWSRTVDEARRMAAHLLSLNLPRGARIAILSKNCAHFIIAELAIWMAGGTTVAIFPTETADVVRYVLEHSEASLLFVGKLDNWPAQQPGVPSHLPCIALPLAPATGFETWQDIIQRTPPLPGRPQRTPTELAMLIYTSGSTGEPKGVMHNFERVTRTTEASVAFVRAVLPAGTPMRVLSYLPLAHVYERAVLACASMVDGSTHVFFAESLDTFVQDLARARPTLFCSVPRLWLKFQQGVFSKMPAAKLDRLLKLPLIGGLVRRKVLRGLGLDQVRMAMSASAPIPPELIEWYRKLGLNLLEGYGMTEDFAYSHSSTTQLRATGMVGAPMPGVQTRISADGEILVKSPGQLVGYYKRPDLDAEIFTADGFFHTGDKGEYNAQGLLKLTGRVKELFKTAKGKYVAPAPVENLLNAHPYIELSLVSGVGQPAAYALIVLNETLRPKITDPAVQADVVQQMTQLLAHVNAQLPSYSQLRMLVLLRDPWSIENGCLTPTMKVRRTRIEAAVAPRLEAWYAAEGVVQWA</sequence>
<dbReference type="SUPFAM" id="SSF56801">
    <property type="entry name" value="Acetyl-CoA synthetase-like"/>
    <property type="match status" value="1"/>
</dbReference>
<keyword evidence="2" id="KW-0067">ATP-binding</keyword>
<dbReference type="Proteomes" id="UP001219862">
    <property type="component" value="Unassembled WGS sequence"/>
</dbReference>
<dbReference type="PANTHER" id="PTHR43272:SF33">
    <property type="entry name" value="AMP-BINDING DOMAIN-CONTAINING PROTEIN-RELATED"/>
    <property type="match status" value="1"/>
</dbReference>
<gene>
    <name evidence="5" type="ORF">PRZ01_06625</name>
</gene>
<protein>
    <submittedName>
        <fullName evidence="5">AMP-binding protein</fullName>
    </submittedName>
</protein>
<evidence type="ECO:0000256" key="1">
    <source>
        <dbReference type="ARBA" id="ARBA00022741"/>
    </source>
</evidence>
<name>A0ABT5KPL9_9BURK</name>
<feature type="domain" description="AMP-dependent synthetase/ligase" evidence="4">
    <location>
        <begin position="19"/>
        <end position="392"/>
    </location>
</feature>
<dbReference type="Pfam" id="PF00501">
    <property type="entry name" value="AMP-binding"/>
    <property type="match status" value="1"/>
</dbReference>
<dbReference type="InterPro" id="IPR045851">
    <property type="entry name" value="AMP-bd_C_sf"/>
</dbReference>
<proteinExistence type="predicted"/>
<evidence type="ECO:0000313" key="5">
    <source>
        <dbReference type="EMBL" id="MDC8784860.1"/>
    </source>
</evidence>
<comment type="caution">
    <text evidence="5">The sequence shown here is derived from an EMBL/GenBank/DDBJ whole genome shotgun (WGS) entry which is preliminary data.</text>
</comment>
<reference evidence="5 6" key="1">
    <citation type="submission" date="2022-10" db="EMBL/GenBank/DDBJ databases">
        <title>paucibacter sp. hw8 Genome sequencing.</title>
        <authorList>
            <person name="Park S."/>
        </authorList>
    </citation>
    <scope>NUCLEOTIDE SEQUENCE [LARGE SCALE GENOMIC DNA]</scope>
    <source>
        <strain evidence="6">hw8</strain>
    </source>
</reference>
<dbReference type="EMBL" id="JAQQXS010000005">
    <property type="protein sequence ID" value="MDC8784860.1"/>
    <property type="molecule type" value="Genomic_DNA"/>
</dbReference>
<keyword evidence="6" id="KW-1185">Reference proteome</keyword>
<evidence type="ECO:0000256" key="3">
    <source>
        <dbReference type="ARBA" id="ARBA00024484"/>
    </source>
</evidence>
<dbReference type="InterPro" id="IPR000873">
    <property type="entry name" value="AMP-dep_synth/lig_dom"/>
</dbReference>
<comment type="catalytic activity">
    <reaction evidence="3">
        <text>a long-chain fatty acid + ATP + CoA = a long-chain fatty acyl-CoA + AMP + diphosphate</text>
        <dbReference type="Rhea" id="RHEA:15421"/>
        <dbReference type="ChEBI" id="CHEBI:30616"/>
        <dbReference type="ChEBI" id="CHEBI:33019"/>
        <dbReference type="ChEBI" id="CHEBI:57287"/>
        <dbReference type="ChEBI" id="CHEBI:57560"/>
        <dbReference type="ChEBI" id="CHEBI:83139"/>
        <dbReference type="ChEBI" id="CHEBI:456215"/>
        <dbReference type="EC" id="6.2.1.3"/>
    </reaction>
    <physiologicalReaction direction="left-to-right" evidence="3">
        <dbReference type="Rhea" id="RHEA:15422"/>
    </physiologicalReaction>
</comment>
<dbReference type="Gene3D" id="3.40.50.12780">
    <property type="entry name" value="N-terminal domain of ligase-like"/>
    <property type="match status" value="1"/>
</dbReference>
<dbReference type="PROSITE" id="PS00455">
    <property type="entry name" value="AMP_BINDING"/>
    <property type="match status" value="1"/>
</dbReference>